<name>A0AAD0YYM8_CHRID</name>
<sequence>MLRKKLTILLLLVAQVVILGHSFVPHHHHTDLASQQHNHHHDQDSKNQHPEESSLELAFSGFIHSGEQITFTQTDGAKIVITKQALQAIDALPNDFTLPAAHIVSYQKHTFPPDRHIKYPSPLYGAYTLRGPPSFIVA</sequence>
<dbReference type="Proteomes" id="UP000269015">
    <property type="component" value="Chromosome"/>
</dbReference>
<gene>
    <name evidence="2" type="ORF">EG352_05400</name>
</gene>
<evidence type="ECO:0000256" key="1">
    <source>
        <dbReference type="SAM" id="MobiDB-lite"/>
    </source>
</evidence>
<evidence type="ECO:0000313" key="2">
    <source>
        <dbReference type="EMBL" id="AZB17244.1"/>
    </source>
</evidence>
<evidence type="ECO:0000313" key="3">
    <source>
        <dbReference type="Proteomes" id="UP000269015"/>
    </source>
</evidence>
<organism evidence="2 3">
    <name type="scientific">Chryseobacterium indologenes</name>
    <name type="common">Flavobacterium indologenes</name>
    <dbReference type="NCBI Taxonomy" id="253"/>
    <lineage>
        <taxon>Bacteria</taxon>
        <taxon>Pseudomonadati</taxon>
        <taxon>Bacteroidota</taxon>
        <taxon>Flavobacteriia</taxon>
        <taxon>Flavobacteriales</taxon>
        <taxon>Weeksellaceae</taxon>
        <taxon>Chryseobacterium group</taxon>
        <taxon>Chryseobacterium</taxon>
    </lineage>
</organism>
<dbReference type="EMBL" id="CP033930">
    <property type="protein sequence ID" value="AZB17244.1"/>
    <property type="molecule type" value="Genomic_DNA"/>
</dbReference>
<feature type="region of interest" description="Disordered" evidence="1">
    <location>
        <begin position="31"/>
        <end position="51"/>
    </location>
</feature>
<proteinExistence type="predicted"/>
<feature type="compositionally biased region" description="Basic and acidic residues" evidence="1">
    <location>
        <begin position="41"/>
        <end position="51"/>
    </location>
</feature>
<reference evidence="2 3" key="1">
    <citation type="submission" date="2018-11" db="EMBL/GenBank/DDBJ databases">
        <title>Proposal to divide the Flavobacteriaceae and reorganize its genera based on Amino Acid Identity values calculated from whole genome sequences.</title>
        <authorList>
            <person name="Nicholson A.C."/>
            <person name="Gulvik C.A."/>
            <person name="Whitney A.M."/>
            <person name="Humrighouse B.W."/>
            <person name="Bell M."/>
            <person name="Holmes B."/>
            <person name="Steigerwalt A.G."/>
            <person name="Villarma A."/>
            <person name="Sheth M."/>
            <person name="Batra D."/>
            <person name="Pryor J."/>
            <person name="Bernardet J.-F."/>
            <person name="Hugo C."/>
            <person name="Kampfer P."/>
            <person name="Newman J."/>
            <person name="McQuiston J.R."/>
        </authorList>
    </citation>
    <scope>NUCLEOTIDE SEQUENCE [LARGE SCALE GENOMIC DNA]</scope>
    <source>
        <strain evidence="2 3">H5559</strain>
    </source>
</reference>
<dbReference type="AlphaFoldDB" id="A0AAD0YYM8"/>
<accession>A0AAD0YYM8</accession>
<protein>
    <submittedName>
        <fullName evidence="2">Uncharacterized protein</fullName>
    </submittedName>
</protein>